<sequence>MPLDADSYSDSGAGANSDSSSEDGVDDAEGKQERAMAMRRHRRCGFRCYSWVLSIRWANRSSYRFKMTCCNSIPLRLLDLQFYFFFEYTFTDLRPPSKAKSAFPPDE</sequence>
<dbReference type="EMBL" id="JABWDY010008315">
    <property type="protein sequence ID" value="KAF5202296.1"/>
    <property type="molecule type" value="Genomic_DNA"/>
</dbReference>
<dbReference type="Proteomes" id="UP000554482">
    <property type="component" value="Unassembled WGS sequence"/>
</dbReference>
<gene>
    <name evidence="3" type="ORF">FRX31_008115</name>
    <name evidence="2" type="ORF">FRX31_021128</name>
</gene>
<keyword evidence="4" id="KW-1185">Reference proteome</keyword>
<evidence type="ECO:0000313" key="4">
    <source>
        <dbReference type="Proteomes" id="UP000554482"/>
    </source>
</evidence>
<comment type="caution">
    <text evidence="3">The sequence shown here is derived from an EMBL/GenBank/DDBJ whole genome shotgun (WGS) entry which is preliminary data.</text>
</comment>
<proteinExistence type="predicted"/>
<evidence type="ECO:0000313" key="2">
    <source>
        <dbReference type="EMBL" id="KAF5189284.1"/>
    </source>
</evidence>
<feature type="compositionally biased region" description="Low complexity" evidence="1">
    <location>
        <begin position="1"/>
        <end position="19"/>
    </location>
</feature>
<organism evidence="3 4">
    <name type="scientific">Thalictrum thalictroides</name>
    <name type="common">Rue-anemone</name>
    <name type="synonym">Anemone thalictroides</name>
    <dbReference type="NCBI Taxonomy" id="46969"/>
    <lineage>
        <taxon>Eukaryota</taxon>
        <taxon>Viridiplantae</taxon>
        <taxon>Streptophyta</taxon>
        <taxon>Embryophyta</taxon>
        <taxon>Tracheophyta</taxon>
        <taxon>Spermatophyta</taxon>
        <taxon>Magnoliopsida</taxon>
        <taxon>Ranunculales</taxon>
        <taxon>Ranunculaceae</taxon>
        <taxon>Thalictroideae</taxon>
        <taxon>Thalictrum</taxon>
    </lineage>
</organism>
<reference evidence="3 4" key="1">
    <citation type="submission" date="2020-06" db="EMBL/GenBank/DDBJ databases">
        <title>Transcriptomic and genomic resources for Thalictrum thalictroides and T. hernandezii: Facilitating candidate gene discovery in an emerging model plant lineage.</title>
        <authorList>
            <person name="Arias T."/>
            <person name="Riano-Pachon D.M."/>
            <person name="Di Stilio V.S."/>
        </authorList>
    </citation>
    <scope>NUCLEOTIDE SEQUENCE [LARGE SCALE GENOMIC DNA]</scope>
    <source>
        <strain evidence="4">cv. WT478/WT964</strain>
        <strain evidence="3">WT478/WT964</strain>
        <tissue evidence="3">Leaves</tissue>
    </source>
</reference>
<name>A0A7J6WXW8_THATH</name>
<protein>
    <submittedName>
        <fullName evidence="3">Uncharacterized protein</fullName>
    </submittedName>
</protein>
<dbReference type="EMBL" id="JABWDY010025686">
    <property type="protein sequence ID" value="KAF5189284.1"/>
    <property type="molecule type" value="Genomic_DNA"/>
</dbReference>
<accession>A0A7J6WXW8</accession>
<feature type="region of interest" description="Disordered" evidence="1">
    <location>
        <begin position="1"/>
        <end position="34"/>
    </location>
</feature>
<evidence type="ECO:0000313" key="3">
    <source>
        <dbReference type="EMBL" id="KAF5202296.1"/>
    </source>
</evidence>
<evidence type="ECO:0000256" key="1">
    <source>
        <dbReference type="SAM" id="MobiDB-lite"/>
    </source>
</evidence>
<dbReference type="AlphaFoldDB" id="A0A7J6WXW8"/>